<comment type="caution">
    <text evidence="1">The sequence shown here is derived from an EMBL/GenBank/DDBJ whole genome shotgun (WGS) entry which is preliminary data.</text>
</comment>
<proteinExistence type="predicted"/>
<evidence type="ECO:0000313" key="1">
    <source>
        <dbReference type="EMBL" id="KAG7389618.1"/>
    </source>
</evidence>
<protein>
    <submittedName>
        <fullName evidence="1">Uncharacterized protein</fullName>
    </submittedName>
</protein>
<gene>
    <name evidence="1" type="ORF">PHYPSEUDO_010015</name>
</gene>
<dbReference type="OrthoDB" id="93904at2759"/>
<dbReference type="EMBL" id="JAGDFM010000042">
    <property type="protein sequence ID" value="KAG7389618.1"/>
    <property type="molecule type" value="Genomic_DNA"/>
</dbReference>
<organism evidence="1 2">
    <name type="scientific">Phytophthora pseudosyringae</name>
    <dbReference type="NCBI Taxonomy" id="221518"/>
    <lineage>
        <taxon>Eukaryota</taxon>
        <taxon>Sar</taxon>
        <taxon>Stramenopiles</taxon>
        <taxon>Oomycota</taxon>
        <taxon>Peronosporomycetes</taxon>
        <taxon>Peronosporales</taxon>
        <taxon>Peronosporaceae</taxon>
        <taxon>Phytophthora</taxon>
    </lineage>
</organism>
<keyword evidence="2" id="KW-1185">Reference proteome</keyword>
<dbReference type="Proteomes" id="UP000694044">
    <property type="component" value="Unassembled WGS sequence"/>
</dbReference>
<reference evidence="1" key="1">
    <citation type="submission" date="2021-02" db="EMBL/GenBank/DDBJ databases">
        <authorList>
            <person name="Palmer J.M."/>
        </authorList>
    </citation>
    <scope>NUCLEOTIDE SEQUENCE</scope>
    <source>
        <strain evidence="1">SCRP734</strain>
    </source>
</reference>
<dbReference type="AlphaFoldDB" id="A0A8T1WA50"/>
<name>A0A8T1WA50_9STRA</name>
<sequence length="147" mass="16081">MDLARLAPGTEEVLNDLLGERGLTEWQVVRDVRILADSDGTVDIIYGFALAASLQEERVERKRKRKAGGAQAKAKEPPTWSRFLVLPAVSSHASPTLSIKRCVPAQQLYAIAAANVTFTRLVVSLGTGFYRCSDALTPMNRKASRLP</sequence>
<evidence type="ECO:0000313" key="2">
    <source>
        <dbReference type="Proteomes" id="UP000694044"/>
    </source>
</evidence>
<accession>A0A8T1WA50</accession>